<accession>A0A484LVN6</accession>
<gene>
    <name evidence="1" type="ORF">CCAM_LOCUS22251</name>
</gene>
<dbReference type="AlphaFoldDB" id="A0A484LVN6"/>
<organism evidence="1 2">
    <name type="scientific">Cuscuta campestris</name>
    <dbReference type="NCBI Taxonomy" id="132261"/>
    <lineage>
        <taxon>Eukaryota</taxon>
        <taxon>Viridiplantae</taxon>
        <taxon>Streptophyta</taxon>
        <taxon>Embryophyta</taxon>
        <taxon>Tracheophyta</taxon>
        <taxon>Spermatophyta</taxon>
        <taxon>Magnoliopsida</taxon>
        <taxon>eudicotyledons</taxon>
        <taxon>Gunneridae</taxon>
        <taxon>Pentapetalae</taxon>
        <taxon>asterids</taxon>
        <taxon>lamiids</taxon>
        <taxon>Solanales</taxon>
        <taxon>Convolvulaceae</taxon>
        <taxon>Cuscuteae</taxon>
        <taxon>Cuscuta</taxon>
        <taxon>Cuscuta subgen. Grammica</taxon>
        <taxon>Cuscuta sect. Cleistogrammica</taxon>
    </lineage>
</organism>
<evidence type="ECO:0000313" key="2">
    <source>
        <dbReference type="Proteomes" id="UP000595140"/>
    </source>
</evidence>
<name>A0A484LVN6_9ASTE</name>
<sequence>MASRGKKTTPIQTSKLNLQLHSVFMSFSNNLPKLPRLQYPIQIRSSKCPKLTELSHAHSLFRITTIRTQSQNPQL</sequence>
<dbReference type="EMBL" id="OOIL02002122">
    <property type="protein sequence ID" value="VFQ80475.1"/>
    <property type="molecule type" value="Genomic_DNA"/>
</dbReference>
<protein>
    <submittedName>
        <fullName evidence="1">Uncharacterized protein</fullName>
    </submittedName>
</protein>
<proteinExistence type="predicted"/>
<keyword evidence="2" id="KW-1185">Reference proteome</keyword>
<dbReference type="Proteomes" id="UP000595140">
    <property type="component" value="Unassembled WGS sequence"/>
</dbReference>
<reference evidence="1 2" key="1">
    <citation type="submission" date="2018-04" db="EMBL/GenBank/DDBJ databases">
        <authorList>
            <person name="Vogel A."/>
        </authorList>
    </citation>
    <scope>NUCLEOTIDE SEQUENCE [LARGE SCALE GENOMIC DNA]</scope>
</reference>
<evidence type="ECO:0000313" key="1">
    <source>
        <dbReference type="EMBL" id="VFQ80475.1"/>
    </source>
</evidence>